<evidence type="ECO:0000313" key="2">
    <source>
        <dbReference type="Proteomes" id="UP001251528"/>
    </source>
</evidence>
<dbReference type="PANTHER" id="PTHR48182:SF3">
    <property type="entry name" value="DUF676 DOMAIN-CONTAINING PROTEIN"/>
    <property type="match status" value="1"/>
</dbReference>
<name>A0AAJ0CWK5_9HYPO</name>
<dbReference type="EMBL" id="JASWJB010000018">
    <property type="protein sequence ID" value="KAK2612317.1"/>
    <property type="molecule type" value="Genomic_DNA"/>
</dbReference>
<gene>
    <name evidence="1" type="ORF">QQS21_001743</name>
</gene>
<dbReference type="InterPro" id="IPR052374">
    <property type="entry name" value="SERAC1"/>
</dbReference>
<protein>
    <submittedName>
        <fullName evidence="1">Uncharacterized protein</fullName>
    </submittedName>
</protein>
<keyword evidence="2" id="KW-1185">Reference proteome</keyword>
<dbReference type="PANTHER" id="PTHR48182">
    <property type="entry name" value="PROTEIN SERAC1"/>
    <property type="match status" value="1"/>
</dbReference>
<organism evidence="1 2">
    <name type="scientific">Conoideocrella luteorostrata</name>
    <dbReference type="NCBI Taxonomy" id="1105319"/>
    <lineage>
        <taxon>Eukaryota</taxon>
        <taxon>Fungi</taxon>
        <taxon>Dikarya</taxon>
        <taxon>Ascomycota</taxon>
        <taxon>Pezizomycotina</taxon>
        <taxon>Sordariomycetes</taxon>
        <taxon>Hypocreomycetidae</taxon>
        <taxon>Hypocreales</taxon>
        <taxon>Clavicipitaceae</taxon>
        <taxon>Conoideocrella</taxon>
    </lineage>
</organism>
<sequence length="310" mass="34996">MHGLDAQSPATWIAWKQADDPYSGDVHWLRDNHMLPHFIPNSRILTYDWNASYDKNASSDRFIGYADTLLDRLYVEREQKALLRAADEFHPGREKYRPILDCTIGVTFLGTPFQGSWGTGYTAADMRIAAAIESEGEYTQELIQYLRRGSPDCPGPLDSLVQRFCEMIRHKNSKFGVVCFYETRHTNFSAKIKRLPKDYAKKLDANGHGIVVMEDSACLQGVTRIPLDVRHNMLHKFNSPDNDGFQRLVSTLKEFMKGVESITCNRSISTTPNPEGHQRHTDIITFRGQNSGLQAGTISGGLHGVTFGRN</sequence>
<comment type="caution">
    <text evidence="1">The sequence shown here is derived from an EMBL/GenBank/DDBJ whole genome shotgun (WGS) entry which is preliminary data.</text>
</comment>
<proteinExistence type="predicted"/>
<dbReference type="AlphaFoldDB" id="A0AAJ0CWK5"/>
<accession>A0AAJ0CWK5</accession>
<reference evidence="1" key="1">
    <citation type="submission" date="2023-06" db="EMBL/GenBank/DDBJ databases">
        <title>Conoideocrella luteorostrata (Hypocreales: Clavicipitaceae), a potential biocontrol fungus for elongate hemlock scale in United States Christmas tree production areas.</title>
        <authorList>
            <person name="Barrett H."/>
            <person name="Lovett B."/>
            <person name="Macias A.M."/>
            <person name="Stajich J.E."/>
            <person name="Kasson M.T."/>
        </authorList>
    </citation>
    <scope>NUCLEOTIDE SEQUENCE</scope>
    <source>
        <strain evidence="1">ARSEF 14590</strain>
    </source>
</reference>
<dbReference type="Proteomes" id="UP001251528">
    <property type="component" value="Unassembled WGS sequence"/>
</dbReference>
<evidence type="ECO:0000313" key="1">
    <source>
        <dbReference type="EMBL" id="KAK2612317.1"/>
    </source>
</evidence>